<evidence type="ECO:0000313" key="3">
    <source>
        <dbReference type="Proteomes" id="UP000095282"/>
    </source>
</evidence>
<feature type="region of interest" description="Disordered" evidence="1">
    <location>
        <begin position="1"/>
        <end position="26"/>
    </location>
</feature>
<dbReference type="Pfam" id="PF01827">
    <property type="entry name" value="FTH"/>
    <property type="match status" value="1"/>
</dbReference>
<evidence type="ECO:0000256" key="1">
    <source>
        <dbReference type="SAM" id="MobiDB-lite"/>
    </source>
</evidence>
<accession>A0A1I7UTG7</accession>
<proteinExistence type="predicted"/>
<dbReference type="Proteomes" id="UP000095282">
    <property type="component" value="Unplaced"/>
</dbReference>
<sequence length="245" mass="28507">MFGLFFRNQSDDSDPNESINEKDEKDQNVGLLDMPDLVMREILLNCDLISISKKPPLPLSSHNEIITRLMDFIEAFLKSRDRPLRLKNVSIDLEVPYPNILNLIDAESLNSLILSGSPKNPEFDVRKFKNLETLHLSSCVSNPIRDFFHIKDVVLTVKNISNEEILEIKEQFMNSSSIIESIYIFTKSNRLLFNQVCDIFGFRFVKNGDSTFWRSPIHVQKTFVCETRSYTIRFQRTENLKIYGF</sequence>
<keyword evidence="3" id="KW-1185">Reference proteome</keyword>
<evidence type="ECO:0000313" key="4">
    <source>
        <dbReference type="WBParaSite" id="Csp11.Scaffold630.g19185.t1"/>
    </source>
</evidence>
<reference evidence="4" key="1">
    <citation type="submission" date="2016-11" db="UniProtKB">
        <authorList>
            <consortium name="WormBaseParasite"/>
        </authorList>
    </citation>
    <scope>IDENTIFICATION</scope>
</reference>
<name>A0A1I7UTG7_9PELO</name>
<dbReference type="AlphaFoldDB" id="A0A1I7UTG7"/>
<evidence type="ECO:0000259" key="2">
    <source>
        <dbReference type="Pfam" id="PF01827"/>
    </source>
</evidence>
<dbReference type="InterPro" id="IPR002900">
    <property type="entry name" value="DUF38/FTH_CAE_spp"/>
</dbReference>
<dbReference type="WBParaSite" id="Csp11.Scaffold630.g19185.t1">
    <property type="protein sequence ID" value="Csp11.Scaffold630.g19185.t1"/>
    <property type="gene ID" value="Csp11.Scaffold630.g19185"/>
</dbReference>
<organism evidence="3 4">
    <name type="scientific">Caenorhabditis tropicalis</name>
    <dbReference type="NCBI Taxonomy" id="1561998"/>
    <lineage>
        <taxon>Eukaryota</taxon>
        <taxon>Metazoa</taxon>
        <taxon>Ecdysozoa</taxon>
        <taxon>Nematoda</taxon>
        <taxon>Chromadorea</taxon>
        <taxon>Rhabditida</taxon>
        <taxon>Rhabditina</taxon>
        <taxon>Rhabditomorpha</taxon>
        <taxon>Rhabditoidea</taxon>
        <taxon>Rhabditidae</taxon>
        <taxon>Peloderinae</taxon>
        <taxon>Caenorhabditis</taxon>
    </lineage>
</organism>
<protein>
    <submittedName>
        <fullName evidence="4">FTH domain-containing protein</fullName>
    </submittedName>
</protein>
<feature type="domain" description="DUF38" evidence="2">
    <location>
        <begin position="69"/>
        <end position="188"/>
    </location>
</feature>